<evidence type="ECO:0000313" key="5">
    <source>
        <dbReference type="Proteomes" id="UP000824540"/>
    </source>
</evidence>
<feature type="domain" description="Ig-like" evidence="3">
    <location>
        <begin position="138"/>
        <end position="219"/>
    </location>
</feature>
<organism evidence="4 5">
    <name type="scientific">Albula glossodonta</name>
    <name type="common">roundjaw bonefish</name>
    <dbReference type="NCBI Taxonomy" id="121402"/>
    <lineage>
        <taxon>Eukaryota</taxon>
        <taxon>Metazoa</taxon>
        <taxon>Chordata</taxon>
        <taxon>Craniata</taxon>
        <taxon>Vertebrata</taxon>
        <taxon>Euteleostomi</taxon>
        <taxon>Actinopterygii</taxon>
        <taxon>Neopterygii</taxon>
        <taxon>Teleostei</taxon>
        <taxon>Albuliformes</taxon>
        <taxon>Albulidae</taxon>
        <taxon>Albula</taxon>
    </lineage>
</organism>
<name>A0A8T2PKX0_9TELE</name>
<dbReference type="AlphaFoldDB" id="A0A8T2PKX0"/>
<evidence type="ECO:0000259" key="3">
    <source>
        <dbReference type="PROSITE" id="PS50835"/>
    </source>
</evidence>
<keyword evidence="2" id="KW-0472">Membrane</keyword>
<dbReference type="InterPro" id="IPR003597">
    <property type="entry name" value="Ig_C1-set"/>
</dbReference>
<dbReference type="Proteomes" id="UP000824540">
    <property type="component" value="Unassembled WGS sequence"/>
</dbReference>
<dbReference type="Gene3D" id="2.60.40.10">
    <property type="entry name" value="Immunoglobulins"/>
    <property type="match status" value="2"/>
</dbReference>
<dbReference type="PROSITE" id="PS50835">
    <property type="entry name" value="IG_LIKE"/>
    <property type="match status" value="2"/>
</dbReference>
<evidence type="ECO:0000256" key="1">
    <source>
        <dbReference type="ARBA" id="ARBA00023319"/>
    </source>
</evidence>
<dbReference type="InterPro" id="IPR007110">
    <property type="entry name" value="Ig-like_dom"/>
</dbReference>
<evidence type="ECO:0000313" key="4">
    <source>
        <dbReference type="EMBL" id="KAG9353019.1"/>
    </source>
</evidence>
<dbReference type="InterPro" id="IPR013783">
    <property type="entry name" value="Ig-like_fold"/>
</dbReference>
<proteinExistence type="predicted"/>
<protein>
    <recommendedName>
        <fullName evidence="3">Ig-like domain-containing protein</fullName>
    </recommendedName>
</protein>
<reference evidence="4" key="1">
    <citation type="thesis" date="2021" institute="BYU ScholarsArchive" country="Provo, UT, USA">
        <title>Applications of and Algorithms for Genome Assembly and Genomic Analyses with an Emphasis on Marine Teleosts.</title>
        <authorList>
            <person name="Pickett B.D."/>
        </authorList>
    </citation>
    <scope>NUCLEOTIDE SEQUENCE</scope>
    <source>
        <strain evidence="4">HI-2016</strain>
    </source>
</reference>
<dbReference type="EMBL" id="JAFBMS010000004">
    <property type="protein sequence ID" value="KAG9353019.1"/>
    <property type="molecule type" value="Genomic_DNA"/>
</dbReference>
<accession>A0A8T2PKX0</accession>
<dbReference type="CDD" id="cd00098">
    <property type="entry name" value="IgC1"/>
    <property type="match status" value="2"/>
</dbReference>
<dbReference type="Pfam" id="PF07654">
    <property type="entry name" value="C1-set"/>
    <property type="match status" value="2"/>
</dbReference>
<keyword evidence="5" id="KW-1185">Reference proteome</keyword>
<feature type="non-terminal residue" evidence="4">
    <location>
        <position position="1"/>
    </location>
</feature>
<keyword evidence="2" id="KW-0812">Transmembrane</keyword>
<sequence length="330" mass="37533">MENNGVRYICAIMHRAYPAPYHASVTLRVQAPFSITALIAGTMATSIFLVLLFLGSIFIYCRYFQSVPLRVSDIITPSLVFAKVPTELKCNITSKRPRRVKVGWFKLKPASDRNADMTWDSCSEISPLNGLPHVPEVGKPLVLCCRVEKFYPKKIDLEWFRQGERVNDVTQFGPFPDTDREHSVWGKAEFTVAKEDNKATFTCRVYHDSFPEPGYEDITYQINTQGTPPNVMFIKCDPPQPKVGERCTLSLHLCDFSPARISVTWRRNSQQVHYGVFLSPPALNVNGLYSQWSFLQLTAAEEDHGSVFECQVEHSAQAEPERRAHTFILH</sequence>
<feature type="transmembrane region" description="Helical" evidence="2">
    <location>
        <begin position="35"/>
        <end position="60"/>
    </location>
</feature>
<dbReference type="InterPro" id="IPR050380">
    <property type="entry name" value="Immune_Resp_Modulators"/>
</dbReference>
<keyword evidence="1" id="KW-0393">Immunoglobulin domain</keyword>
<gene>
    <name evidence="4" type="ORF">JZ751_017595</name>
</gene>
<dbReference type="SMART" id="SM00407">
    <property type="entry name" value="IGc1"/>
    <property type="match status" value="2"/>
</dbReference>
<feature type="domain" description="Ig-like" evidence="3">
    <location>
        <begin position="229"/>
        <end position="326"/>
    </location>
</feature>
<dbReference type="InterPro" id="IPR003006">
    <property type="entry name" value="Ig/MHC_CS"/>
</dbReference>
<keyword evidence="2" id="KW-1133">Transmembrane helix</keyword>
<dbReference type="OrthoDB" id="9983389at2759"/>
<dbReference type="InterPro" id="IPR036179">
    <property type="entry name" value="Ig-like_dom_sf"/>
</dbReference>
<dbReference type="PROSITE" id="PS00290">
    <property type="entry name" value="IG_MHC"/>
    <property type="match status" value="2"/>
</dbReference>
<dbReference type="SUPFAM" id="SSF48726">
    <property type="entry name" value="Immunoglobulin"/>
    <property type="match status" value="2"/>
</dbReference>
<evidence type="ECO:0000256" key="2">
    <source>
        <dbReference type="SAM" id="Phobius"/>
    </source>
</evidence>
<comment type="caution">
    <text evidence="4">The sequence shown here is derived from an EMBL/GenBank/DDBJ whole genome shotgun (WGS) entry which is preliminary data.</text>
</comment>
<dbReference type="PANTHER" id="PTHR23411">
    <property type="entry name" value="TAPASIN"/>
    <property type="match status" value="1"/>
</dbReference>